<accession>A0A0G9MZ19</accession>
<protein>
    <recommendedName>
        <fullName evidence="3">Lipoprotein</fullName>
    </recommendedName>
</protein>
<dbReference type="PROSITE" id="PS51257">
    <property type="entry name" value="PROKAR_LIPOPROTEIN"/>
    <property type="match status" value="1"/>
</dbReference>
<organism evidence="1 2">
    <name type="scientific">Aurantiacibacter luteus</name>
    <dbReference type="NCBI Taxonomy" id="1581420"/>
    <lineage>
        <taxon>Bacteria</taxon>
        <taxon>Pseudomonadati</taxon>
        <taxon>Pseudomonadota</taxon>
        <taxon>Alphaproteobacteria</taxon>
        <taxon>Sphingomonadales</taxon>
        <taxon>Erythrobacteraceae</taxon>
        <taxon>Aurantiacibacter</taxon>
    </lineage>
</organism>
<evidence type="ECO:0000313" key="1">
    <source>
        <dbReference type="EMBL" id="KLE35950.1"/>
    </source>
</evidence>
<name>A0A0G9MZ19_9SPHN</name>
<sequence>MKKRTLSIGAVAILSACASAPQEPEISWGKADVPFIDYRVDSIECAMLGATQNISEREELAEILRGVRQQERDLDIRGDGADLYDMLRDYNMVYQRSFRGNVPALQGVMVETVHQCLRDRGYAEFALTGAQEGLLRELDHGTDERFRYLHALASDPHVLARQAVTPDTSAGW</sequence>
<dbReference type="AlphaFoldDB" id="A0A0G9MZ19"/>
<evidence type="ECO:0000313" key="2">
    <source>
        <dbReference type="Proteomes" id="UP000053464"/>
    </source>
</evidence>
<dbReference type="EMBL" id="LBHB01000001">
    <property type="protein sequence ID" value="KLE35950.1"/>
    <property type="molecule type" value="Genomic_DNA"/>
</dbReference>
<dbReference type="RefSeq" id="WP_047003354.1">
    <property type="nucleotide sequence ID" value="NZ_LBHB01000001.1"/>
</dbReference>
<dbReference type="PATRIC" id="fig|1581420.6.peg.1267"/>
<evidence type="ECO:0008006" key="3">
    <source>
        <dbReference type="Google" id="ProtNLM"/>
    </source>
</evidence>
<dbReference type="Proteomes" id="UP000053464">
    <property type="component" value="Unassembled WGS sequence"/>
</dbReference>
<proteinExistence type="predicted"/>
<dbReference type="OrthoDB" id="7433236at2"/>
<comment type="caution">
    <text evidence="1">The sequence shown here is derived from an EMBL/GenBank/DDBJ whole genome shotgun (WGS) entry which is preliminary data.</text>
</comment>
<reference evidence="1 2" key="1">
    <citation type="submission" date="2015-04" db="EMBL/GenBank/DDBJ databases">
        <title>The draft genome sequence of Erythrobacter luteus KA37.</title>
        <authorList>
            <person name="Zhuang L."/>
            <person name="Liu Y."/>
            <person name="Shao Z."/>
        </authorList>
    </citation>
    <scope>NUCLEOTIDE SEQUENCE [LARGE SCALE GENOMIC DNA]</scope>
    <source>
        <strain evidence="1 2">KA37</strain>
    </source>
</reference>
<dbReference type="STRING" id="1581420.AAW00_06260"/>
<gene>
    <name evidence="1" type="ORF">AAW00_06260</name>
</gene>
<keyword evidence="2" id="KW-1185">Reference proteome</keyword>